<name>A0A1M6G1F7_9RHOB</name>
<proteinExistence type="predicted"/>
<dbReference type="PANTHER" id="PTHR11228">
    <property type="entry name" value="RADICAL SAM DOMAIN PROTEIN"/>
    <property type="match status" value="1"/>
</dbReference>
<keyword evidence="4" id="KW-0408">Iron</keyword>
<comment type="cofactor">
    <cofactor evidence="1">
        <name>[4Fe-4S] cluster</name>
        <dbReference type="ChEBI" id="CHEBI:49883"/>
    </cofactor>
</comment>
<evidence type="ECO:0000259" key="6">
    <source>
        <dbReference type="PROSITE" id="PS51918"/>
    </source>
</evidence>
<gene>
    <name evidence="7" type="ORF">SAMN04488012_104160</name>
</gene>
<dbReference type="Gene3D" id="3.20.20.70">
    <property type="entry name" value="Aldolase class I"/>
    <property type="match status" value="1"/>
</dbReference>
<dbReference type="GO" id="GO:0046872">
    <property type="term" value="F:metal ion binding"/>
    <property type="evidence" value="ECO:0007669"/>
    <property type="project" value="UniProtKB-KW"/>
</dbReference>
<dbReference type="InterPro" id="IPR058240">
    <property type="entry name" value="rSAM_sf"/>
</dbReference>
<dbReference type="Pfam" id="PF04055">
    <property type="entry name" value="Radical_SAM"/>
    <property type="match status" value="1"/>
</dbReference>
<dbReference type="AlphaFoldDB" id="A0A1M6G1F7"/>
<evidence type="ECO:0000313" key="7">
    <source>
        <dbReference type="EMBL" id="SHJ03780.1"/>
    </source>
</evidence>
<dbReference type="SUPFAM" id="SSF102114">
    <property type="entry name" value="Radical SAM enzymes"/>
    <property type="match status" value="1"/>
</dbReference>
<organism evidence="7 8">
    <name type="scientific">Palleronia salina</name>
    <dbReference type="NCBI Taxonomy" id="313368"/>
    <lineage>
        <taxon>Bacteria</taxon>
        <taxon>Pseudomonadati</taxon>
        <taxon>Pseudomonadota</taxon>
        <taxon>Alphaproteobacteria</taxon>
        <taxon>Rhodobacterales</taxon>
        <taxon>Roseobacteraceae</taxon>
        <taxon>Palleronia</taxon>
    </lineage>
</organism>
<dbReference type="SFLD" id="SFLDG01067">
    <property type="entry name" value="SPASM/twitch_domain_containing"/>
    <property type="match status" value="1"/>
</dbReference>
<dbReference type="CDD" id="cd21109">
    <property type="entry name" value="SPASM"/>
    <property type="match status" value="1"/>
</dbReference>
<dbReference type="PANTHER" id="PTHR11228:SF7">
    <property type="entry name" value="PQQA PEPTIDE CYCLASE"/>
    <property type="match status" value="1"/>
</dbReference>
<keyword evidence="3" id="KW-0479">Metal-binding</keyword>
<dbReference type="InterPro" id="IPR050377">
    <property type="entry name" value="Radical_SAM_PqqE_MftC-like"/>
</dbReference>
<dbReference type="InterPro" id="IPR007197">
    <property type="entry name" value="rSAM"/>
</dbReference>
<evidence type="ECO:0000256" key="5">
    <source>
        <dbReference type="ARBA" id="ARBA00023014"/>
    </source>
</evidence>
<dbReference type="Pfam" id="PF13186">
    <property type="entry name" value="SPASM"/>
    <property type="match status" value="1"/>
</dbReference>
<evidence type="ECO:0000313" key="8">
    <source>
        <dbReference type="Proteomes" id="UP000184040"/>
    </source>
</evidence>
<dbReference type="SFLD" id="SFLDS00029">
    <property type="entry name" value="Radical_SAM"/>
    <property type="match status" value="1"/>
</dbReference>
<dbReference type="GO" id="GO:0051536">
    <property type="term" value="F:iron-sulfur cluster binding"/>
    <property type="evidence" value="ECO:0007669"/>
    <property type="project" value="UniProtKB-KW"/>
</dbReference>
<reference evidence="7 8" key="1">
    <citation type="submission" date="2016-11" db="EMBL/GenBank/DDBJ databases">
        <authorList>
            <person name="Jaros S."/>
            <person name="Januszkiewicz K."/>
            <person name="Wedrychowicz H."/>
        </authorList>
    </citation>
    <scope>NUCLEOTIDE SEQUENCE [LARGE SCALE GENOMIC DNA]</scope>
    <source>
        <strain evidence="7 8">DSM 26892</strain>
    </source>
</reference>
<dbReference type="EMBL" id="FQZA01000004">
    <property type="protein sequence ID" value="SHJ03780.1"/>
    <property type="molecule type" value="Genomic_DNA"/>
</dbReference>
<keyword evidence="2" id="KW-0949">S-adenosyl-L-methionine</keyword>
<evidence type="ECO:0000256" key="3">
    <source>
        <dbReference type="ARBA" id="ARBA00022723"/>
    </source>
</evidence>
<dbReference type="InterPro" id="IPR023885">
    <property type="entry name" value="4Fe4S-binding_SPASM_dom"/>
</dbReference>
<dbReference type="PROSITE" id="PS51918">
    <property type="entry name" value="RADICAL_SAM"/>
    <property type="match status" value="1"/>
</dbReference>
<evidence type="ECO:0000256" key="1">
    <source>
        <dbReference type="ARBA" id="ARBA00001966"/>
    </source>
</evidence>
<protein>
    <submittedName>
        <fullName evidence="7">Iron-sulfur cluster-binding domain-containing protein</fullName>
    </submittedName>
</protein>
<sequence length="366" mass="41049">MRDLDHVEDVEEQDVLVLNTTMACPLSCDFCCYGCNPNRKERMPLDRALDLIDQAARIPSISSVGFTGGEPLMFRDDFDAMIARLKVHGLPFTVATAGHWAADPEAATQTADAMVDAGLRRINFSYDDAHAVFIPREAIINGAKAVARHGVPVYLVGTFAHPDRKLETFLPELCDVPNVRMFSKVIAKVGRGKKAEVDYGPEHLRKVATCYRRIHHDIVVFWDGKTYPCCSTFNRATQGICVGNAFEEPLRDIRDRIEASFLIRTLKRKGFEEFHGILEKHAPELNAAIPQFRDYPGACSACNAIFAKRDMAKRVNDFFNDFETKSILESLDHLERILGDRKAAAVFQELSHLCSTQEETHHAHGT</sequence>
<keyword evidence="8" id="KW-1185">Reference proteome</keyword>
<keyword evidence="5" id="KW-0411">Iron-sulfur</keyword>
<dbReference type="Proteomes" id="UP000184040">
    <property type="component" value="Unassembled WGS sequence"/>
</dbReference>
<dbReference type="InterPro" id="IPR013785">
    <property type="entry name" value="Aldolase_TIM"/>
</dbReference>
<dbReference type="GO" id="GO:0003824">
    <property type="term" value="F:catalytic activity"/>
    <property type="evidence" value="ECO:0007669"/>
    <property type="project" value="InterPro"/>
</dbReference>
<dbReference type="CDD" id="cd01335">
    <property type="entry name" value="Radical_SAM"/>
    <property type="match status" value="1"/>
</dbReference>
<evidence type="ECO:0000256" key="2">
    <source>
        <dbReference type="ARBA" id="ARBA00022691"/>
    </source>
</evidence>
<evidence type="ECO:0000256" key="4">
    <source>
        <dbReference type="ARBA" id="ARBA00023004"/>
    </source>
</evidence>
<dbReference type="RefSeq" id="WP_073128237.1">
    <property type="nucleotide sequence ID" value="NZ_FQZA01000004.1"/>
</dbReference>
<dbReference type="STRING" id="313368.SAMN04488012_104160"/>
<feature type="domain" description="Radical SAM core" evidence="6">
    <location>
        <begin position="10"/>
        <end position="202"/>
    </location>
</feature>
<accession>A0A1M6G1F7</accession>